<dbReference type="Gene3D" id="3.10.20.310">
    <property type="entry name" value="membrane protein fhac"/>
    <property type="match status" value="1"/>
</dbReference>
<gene>
    <name evidence="10" type="ORF">MGR_2780</name>
</gene>
<evidence type="ECO:0000256" key="1">
    <source>
        <dbReference type="ARBA" id="ARBA00004442"/>
    </source>
</evidence>
<dbReference type="Gene3D" id="2.40.160.50">
    <property type="entry name" value="membrane protein fhac: a member of the omp85/tpsb transporter family"/>
    <property type="match status" value="1"/>
</dbReference>
<dbReference type="Pfam" id="PF08479">
    <property type="entry name" value="POTRA_2"/>
    <property type="match status" value="1"/>
</dbReference>
<dbReference type="Pfam" id="PF03865">
    <property type="entry name" value="ShlB"/>
    <property type="match status" value="1"/>
</dbReference>
<keyword evidence="3" id="KW-0813">Transport</keyword>
<dbReference type="InterPro" id="IPR013686">
    <property type="entry name" value="Polypept-transport_assoc_ShlB"/>
</dbReference>
<keyword evidence="7" id="KW-0472">Membrane</keyword>
<sequence>MAGADHPPGRKVSGFLVAGTALASSLAFLAAANAQTVPGAVDPGRIEKRFEQPRIPQSVIEPAVPEGEEQLPPEEAEKIRFTLTAVTLDGATIFPEAEIGALWADRLGKEVSLADMYALVDEITAYYRNKGYILSRAIVPPQRINGGIIRIRVVEGHVNDVIIEGEANGRADLFRRWGEQIKASKPLHNSVLERYSLLANDLPGVKARAVLRPSQTVQGASDVVFVIEHKYIDGSLTIDNRGTKTSGPGQYTLGAGINSILGLYEKTQVTWVNTVDREELRYLAVQHDEIVTTEGTKLTLSGNRSRGQPGHNLRELDMRSRNITFSAALSHPLLRSRQENLSLAGSFTARTSQTDQLGSRLNEDRVRVAKIGAAYDYSDAWQGVNQVVVDLHQGLNILNATDLDYANKTRDRGRSDFTKLTVDLSRTQQLDAGFALVGGITGQWSATQLLSSEEFGYGGSQYGRAYDSSEITGDNGIAGKLELQFTDRIEDLGFKYIQPFVFYDYGITQDRAPSNQRGTRMGSSAGIGLRFGLTDHLNGSFEIDKPLTRPVNANTPTGKGEEPRFFFSISARY</sequence>
<dbReference type="GO" id="GO:0009279">
    <property type="term" value="C:cell outer membrane"/>
    <property type="evidence" value="ECO:0007669"/>
    <property type="project" value="UniProtKB-SubCell"/>
</dbReference>
<dbReference type="GO" id="GO:0098046">
    <property type="term" value="C:type V protein secretion system complex"/>
    <property type="evidence" value="ECO:0007669"/>
    <property type="project" value="TreeGrafter"/>
</dbReference>
<dbReference type="PROSITE" id="PS51779">
    <property type="entry name" value="POTRA"/>
    <property type="match status" value="1"/>
</dbReference>
<dbReference type="GO" id="GO:0008320">
    <property type="term" value="F:protein transmembrane transporter activity"/>
    <property type="evidence" value="ECO:0007669"/>
    <property type="project" value="TreeGrafter"/>
</dbReference>
<evidence type="ECO:0000256" key="7">
    <source>
        <dbReference type="ARBA" id="ARBA00023136"/>
    </source>
</evidence>
<reference evidence="10" key="1">
    <citation type="journal article" date="2007" name="J. Bacteriol.">
        <title>Comparative genome analysis of four magnetotactic bacteria reveals a complex set of group-specific genes implicated in magnetosome biomineralization and function.</title>
        <authorList>
            <person name="Richter M."/>
            <person name="Kube M."/>
            <person name="Bazylinski D.A."/>
            <person name="Lombardot T."/>
            <person name="Gloeckner F.O."/>
            <person name="Reinhardt R."/>
            <person name="Schueler D."/>
        </authorList>
    </citation>
    <scope>NUCLEOTIDE SEQUENCE</scope>
    <source>
        <strain evidence="10">MSR-1</strain>
    </source>
</reference>
<evidence type="ECO:0000313" key="10">
    <source>
        <dbReference type="EMBL" id="CAM74785.1"/>
    </source>
</evidence>
<dbReference type="PANTHER" id="PTHR34597:SF6">
    <property type="entry name" value="BLR6126 PROTEIN"/>
    <property type="match status" value="1"/>
</dbReference>
<evidence type="ECO:0000256" key="8">
    <source>
        <dbReference type="ARBA" id="ARBA00023237"/>
    </source>
</evidence>
<proteinExistence type="inferred from homology"/>
<feature type="domain" description="POTRA" evidence="9">
    <location>
        <begin position="81"/>
        <end position="156"/>
    </location>
</feature>
<comment type="subcellular location">
    <subcellularLocation>
        <location evidence="1">Cell outer membrane</location>
    </subcellularLocation>
</comment>
<evidence type="ECO:0000256" key="3">
    <source>
        <dbReference type="ARBA" id="ARBA00022448"/>
    </source>
</evidence>
<name>A4TVX8_9PROT</name>
<evidence type="ECO:0000256" key="6">
    <source>
        <dbReference type="ARBA" id="ARBA00022927"/>
    </source>
</evidence>
<keyword evidence="5" id="KW-0812">Transmembrane</keyword>
<keyword evidence="6" id="KW-0653">Protein transport</keyword>
<dbReference type="RefSeq" id="WP_106003465.1">
    <property type="nucleotide sequence ID" value="NZ_CP027527.1"/>
</dbReference>
<dbReference type="InterPro" id="IPR005565">
    <property type="entry name" value="Hemolysn_activator_HlyB_C"/>
</dbReference>
<dbReference type="InterPro" id="IPR051544">
    <property type="entry name" value="TPS_OM_transporter"/>
</dbReference>
<dbReference type="InterPro" id="IPR034746">
    <property type="entry name" value="POTRA"/>
</dbReference>
<evidence type="ECO:0000256" key="5">
    <source>
        <dbReference type="ARBA" id="ARBA00022692"/>
    </source>
</evidence>
<evidence type="ECO:0000256" key="4">
    <source>
        <dbReference type="ARBA" id="ARBA00022452"/>
    </source>
</evidence>
<dbReference type="PANTHER" id="PTHR34597">
    <property type="entry name" value="SLR1661 PROTEIN"/>
    <property type="match status" value="1"/>
</dbReference>
<accession>A4TVX8</accession>
<dbReference type="EMBL" id="CU459003">
    <property type="protein sequence ID" value="CAM74785.1"/>
    <property type="molecule type" value="Genomic_DNA"/>
</dbReference>
<dbReference type="GO" id="GO:0046819">
    <property type="term" value="P:protein secretion by the type V secretion system"/>
    <property type="evidence" value="ECO:0007669"/>
    <property type="project" value="TreeGrafter"/>
</dbReference>
<keyword evidence="8" id="KW-0998">Cell outer membrane</keyword>
<evidence type="ECO:0000259" key="9">
    <source>
        <dbReference type="PROSITE" id="PS51779"/>
    </source>
</evidence>
<protein>
    <submittedName>
        <fullName evidence="10">Hemolysin activation/secretion protein</fullName>
    </submittedName>
</protein>
<organism evidence="10">
    <name type="scientific">Magnetospirillum gryphiswaldense</name>
    <dbReference type="NCBI Taxonomy" id="55518"/>
    <lineage>
        <taxon>Bacteria</taxon>
        <taxon>Pseudomonadati</taxon>
        <taxon>Pseudomonadota</taxon>
        <taxon>Alphaproteobacteria</taxon>
        <taxon>Rhodospirillales</taxon>
        <taxon>Rhodospirillaceae</taxon>
        <taxon>Magnetospirillum</taxon>
    </lineage>
</organism>
<comment type="similarity">
    <text evidence="2">Belongs to the TPS (TC 1.B.20) family.</text>
</comment>
<evidence type="ECO:0000256" key="2">
    <source>
        <dbReference type="ARBA" id="ARBA00009055"/>
    </source>
</evidence>
<dbReference type="AlphaFoldDB" id="A4TVX8"/>
<keyword evidence="4" id="KW-1134">Transmembrane beta strand</keyword>